<evidence type="ECO:0000256" key="2">
    <source>
        <dbReference type="SAM" id="SignalP"/>
    </source>
</evidence>
<keyword evidence="2" id="KW-0732">Signal</keyword>
<keyword evidence="4" id="KW-1185">Reference proteome</keyword>
<evidence type="ECO:0008006" key="5">
    <source>
        <dbReference type="Google" id="ProtNLM"/>
    </source>
</evidence>
<reference evidence="3 4" key="1">
    <citation type="submission" date="2021-03" db="EMBL/GenBank/DDBJ databases">
        <title>Sequencing the genomes of 1000 actinobacteria strains.</title>
        <authorList>
            <person name="Klenk H.-P."/>
        </authorList>
    </citation>
    <scope>NUCLEOTIDE SEQUENCE [LARGE SCALE GENOMIC DNA]</scope>
    <source>
        <strain evidence="3 4">DSM 45510</strain>
    </source>
</reference>
<dbReference type="PROSITE" id="PS51257">
    <property type="entry name" value="PROKAR_LIPOPROTEIN"/>
    <property type="match status" value="1"/>
</dbReference>
<organism evidence="3 4">
    <name type="scientific">Amycolatopsis magusensis</name>
    <dbReference type="NCBI Taxonomy" id="882444"/>
    <lineage>
        <taxon>Bacteria</taxon>
        <taxon>Bacillati</taxon>
        <taxon>Actinomycetota</taxon>
        <taxon>Actinomycetes</taxon>
        <taxon>Pseudonocardiales</taxon>
        <taxon>Pseudonocardiaceae</taxon>
        <taxon>Amycolatopsis</taxon>
    </lineage>
</organism>
<proteinExistence type="predicted"/>
<feature type="signal peptide" evidence="2">
    <location>
        <begin position="1"/>
        <end position="23"/>
    </location>
</feature>
<evidence type="ECO:0000256" key="1">
    <source>
        <dbReference type="SAM" id="MobiDB-lite"/>
    </source>
</evidence>
<feature type="compositionally biased region" description="Polar residues" evidence="1">
    <location>
        <begin position="152"/>
        <end position="161"/>
    </location>
</feature>
<sequence length="161" mass="16940">MSKRLIKGGVPVLALLFALTACGGSDSGEPAQENKTQDSLLQYAQCMRDNGVQLADPQPGSPGAMYEGVDKESAAFVAANKTCGHFLDGVVQDRQNQDSGDQAQQDEEMLALAKCLREKGIDVPDPVPGSDTPFGDKLDRTDPATSKALKDCQQSAAPSQG</sequence>
<feature type="region of interest" description="Disordered" evidence="1">
    <location>
        <begin position="120"/>
        <end position="161"/>
    </location>
</feature>
<evidence type="ECO:0000313" key="4">
    <source>
        <dbReference type="Proteomes" id="UP000741013"/>
    </source>
</evidence>
<accession>A0ABS4PQM9</accession>
<evidence type="ECO:0000313" key="3">
    <source>
        <dbReference type="EMBL" id="MBP2181163.1"/>
    </source>
</evidence>
<protein>
    <recommendedName>
        <fullName evidence="5">Secreted protein</fullName>
    </recommendedName>
</protein>
<feature type="chain" id="PRO_5047015641" description="Secreted protein" evidence="2">
    <location>
        <begin position="24"/>
        <end position="161"/>
    </location>
</feature>
<dbReference type="EMBL" id="JAGGMS010000001">
    <property type="protein sequence ID" value="MBP2181163.1"/>
    <property type="molecule type" value="Genomic_DNA"/>
</dbReference>
<comment type="caution">
    <text evidence="3">The sequence shown here is derived from an EMBL/GenBank/DDBJ whole genome shotgun (WGS) entry which is preliminary data.</text>
</comment>
<gene>
    <name evidence="3" type="ORF">JOM49_002689</name>
</gene>
<name>A0ABS4PQM9_9PSEU</name>
<dbReference type="Proteomes" id="UP000741013">
    <property type="component" value="Unassembled WGS sequence"/>
</dbReference>
<dbReference type="RefSeq" id="WP_209664618.1">
    <property type="nucleotide sequence ID" value="NZ_JAGGMS010000001.1"/>
</dbReference>